<dbReference type="KEGG" id="sla:SERLADRAFT_374548"/>
<dbReference type="Proteomes" id="UP000008064">
    <property type="component" value="Unassembled WGS sequence"/>
</dbReference>
<accession>F8PC93</accession>
<proteinExistence type="predicted"/>
<dbReference type="OrthoDB" id="3239511at2759"/>
<protein>
    <submittedName>
        <fullName evidence="2">Uncharacterized protein</fullName>
    </submittedName>
</protein>
<evidence type="ECO:0000256" key="1">
    <source>
        <dbReference type="SAM" id="MobiDB-lite"/>
    </source>
</evidence>
<dbReference type="HOGENOM" id="CLU_009122_4_0_1"/>
<dbReference type="InterPro" id="IPR041078">
    <property type="entry name" value="Plavaka"/>
</dbReference>
<dbReference type="GeneID" id="18810526"/>
<organism>
    <name type="scientific">Serpula lacrymans var. lacrymans (strain S7.9)</name>
    <name type="common">Dry rot fungus</name>
    <dbReference type="NCBI Taxonomy" id="578457"/>
    <lineage>
        <taxon>Eukaryota</taxon>
        <taxon>Fungi</taxon>
        <taxon>Dikarya</taxon>
        <taxon>Basidiomycota</taxon>
        <taxon>Agaricomycotina</taxon>
        <taxon>Agaricomycetes</taxon>
        <taxon>Agaricomycetidae</taxon>
        <taxon>Boletales</taxon>
        <taxon>Coniophorineae</taxon>
        <taxon>Serpulaceae</taxon>
        <taxon>Serpula</taxon>
    </lineage>
</organism>
<dbReference type="RefSeq" id="XP_007324014.1">
    <property type="nucleotide sequence ID" value="XM_007323952.1"/>
</dbReference>
<dbReference type="EMBL" id="GL945444">
    <property type="protein sequence ID" value="EGO19293.1"/>
    <property type="molecule type" value="Genomic_DNA"/>
</dbReference>
<dbReference type="Pfam" id="PF18759">
    <property type="entry name" value="Plavaka"/>
    <property type="match status" value="1"/>
</dbReference>
<gene>
    <name evidence="2" type="ORF">SERLADRAFT_374548</name>
</gene>
<evidence type="ECO:0000313" key="2">
    <source>
        <dbReference type="EMBL" id="EGO19293.1"/>
    </source>
</evidence>
<reference evidence="2" key="1">
    <citation type="submission" date="2011-04" db="EMBL/GenBank/DDBJ databases">
        <title>Evolution of plant cell wall degrading machinery underlies the functional diversity of forest fungi.</title>
        <authorList>
            <consortium name="US DOE Joint Genome Institute (JGI-PGF)"/>
            <person name="Eastwood D.C."/>
            <person name="Floudas D."/>
            <person name="Binder M."/>
            <person name="Majcherczyk A."/>
            <person name="Schneider P."/>
            <person name="Aerts A."/>
            <person name="Asiegbu F.O."/>
            <person name="Baker S.E."/>
            <person name="Barry K."/>
            <person name="Bendiksby M."/>
            <person name="Blumentritt M."/>
            <person name="Coutinho P.M."/>
            <person name="Cullen D."/>
            <person name="Cullen D."/>
            <person name="Gathman A."/>
            <person name="Goodell B."/>
            <person name="Henrissat B."/>
            <person name="Ihrmark K."/>
            <person name="Kauserud H."/>
            <person name="Kohler A."/>
            <person name="LaButti K."/>
            <person name="Lapidus A."/>
            <person name="Lavin J.L."/>
            <person name="Lee Y.-H."/>
            <person name="Lindquist E."/>
            <person name="Lilly W."/>
            <person name="Lucas S."/>
            <person name="Morin E."/>
            <person name="Murat C."/>
            <person name="Oguiza J.A."/>
            <person name="Park J."/>
            <person name="Pisabarro A.G."/>
            <person name="Riley R."/>
            <person name="Rosling A."/>
            <person name="Salamov A."/>
            <person name="Schmidt O."/>
            <person name="Schmutz J."/>
            <person name="Skrede I."/>
            <person name="Stenlid J."/>
            <person name="Wiebenga A."/>
            <person name="Xie X."/>
            <person name="Kues U."/>
            <person name="Hibbett D.S."/>
            <person name="Hoffmeister D."/>
            <person name="Hogberg N."/>
            <person name="Martin F."/>
            <person name="Grigoriev I.V."/>
            <person name="Watkinson S.C."/>
        </authorList>
    </citation>
    <scope>NUCLEOTIDE SEQUENCE</scope>
    <source>
        <strain evidence="2">S7.9</strain>
    </source>
</reference>
<feature type="region of interest" description="Disordered" evidence="1">
    <location>
        <begin position="299"/>
        <end position="333"/>
    </location>
</feature>
<sequence>MPIPLDPADPSDRNTADTIKWQCFKREVYHKVAEVIFHSLRWPARFGEAMACGDKIDRVIHPGIPVKSVDGEESCALTATRAALAKFPCPKCLVCHDSLTKLCGNFQCRTTDNMEKVYKRSITASNKTEAERILQAHGLHATKNFFWSLDHSDPYCSISYDKLHSDDLGKWGKHIWPLLYFEYADGQVFYDILKVHRRTHRLKQYIIQYEQCCEHISNNYEKDFHFSKQHAINHILTEIRQKGATDNYDTRVSEGFHQEAQEAYEQTNRKDTDSQMARIDENQEAIAHIRMTVDNYDKAHHNDTEDQDLGDDAGRNDDQRSTQPTPDNHWMLGSPTNLTSSVVMEHCEGLKGFDKRLRSFLVSSCNVAVGDGPISIRKYQCIYLKYQSHEDWSEGRDILRCNPNFNKESRFDCVLINTDTSEPVPARLQTVFRCFLQSSSFDIVSVKIFKPSNGIPRTRWSGALLYDEARDFKLVMAKSLIRGAHMIEAFNLKEGRFYLNDLIDGDMFLRFGN</sequence>
<name>F8PC93_SERL9</name>
<dbReference type="AlphaFoldDB" id="F8PC93"/>